<evidence type="ECO:0000313" key="3">
    <source>
        <dbReference type="Proteomes" id="UP001168642"/>
    </source>
</evidence>
<dbReference type="Gene3D" id="3.40.630.30">
    <property type="match status" value="1"/>
</dbReference>
<feature type="domain" description="N-acetyltransferase" evidence="1">
    <location>
        <begin position="8"/>
        <end position="150"/>
    </location>
</feature>
<dbReference type="RefSeq" id="WP_302884152.1">
    <property type="nucleotide sequence ID" value="NZ_JAUMIT010000003.1"/>
</dbReference>
<protein>
    <submittedName>
        <fullName evidence="2">GNAT family N-acetyltransferase</fullName>
        <ecNumber evidence="2">2.3.1.-</ecNumber>
    </submittedName>
</protein>
<keyword evidence="3" id="KW-1185">Reference proteome</keyword>
<organism evidence="2 3">
    <name type="scientific">Wenyingzhuangia gilva</name>
    <dbReference type="NCBI Taxonomy" id="3057677"/>
    <lineage>
        <taxon>Bacteria</taxon>
        <taxon>Pseudomonadati</taxon>
        <taxon>Bacteroidota</taxon>
        <taxon>Flavobacteriia</taxon>
        <taxon>Flavobacteriales</taxon>
        <taxon>Flavobacteriaceae</taxon>
        <taxon>Wenyingzhuangia</taxon>
    </lineage>
</organism>
<reference evidence="2" key="1">
    <citation type="submission" date="2023-07" db="EMBL/GenBank/DDBJ databases">
        <title>Wenyingzhuangia sp. chi5 genome sequencing and assembly.</title>
        <authorList>
            <person name="Park S."/>
        </authorList>
    </citation>
    <scope>NUCLEOTIDE SEQUENCE</scope>
    <source>
        <strain evidence="2">Chi5</strain>
    </source>
</reference>
<keyword evidence="2" id="KW-0012">Acyltransferase</keyword>
<dbReference type="InterPro" id="IPR000182">
    <property type="entry name" value="GNAT_dom"/>
</dbReference>
<proteinExistence type="predicted"/>
<dbReference type="GO" id="GO:0016746">
    <property type="term" value="F:acyltransferase activity"/>
    <property type="evidence" value="ECO:0007669"/>
    <property type="project" value="UniProtKB-KW"/>
</dbReference>
<dbReference type="InterPro" id="IPR016181">
    <property type="entry name" value="Acyl_CoA_acyltransferase"/>
</dbReference>
<dbReference type="Proteomes" id="UP001168642">
    <property type="component" value="Unassembled WGS sequence"/>
</dbReference>
<sequence length="152" mass="17566">MSITIQVKYFSELTTQELYGILQLRSEVFVVEQQIIYQDIDGKDEKALHVLGFKNHKIIAYTRVFNPGDYFEWASIGRVVVAKKERSFKYGYAIVNASIKVIEDQLKEEKIKISAQLYLKSFYNNLGFIEKGDSYLEDGIPHIAMIKSKELS</sequence>
<dbReference type="Pfam" id="PF13673">
    <property type="entry name" value="Acetyltransf_10"/>
    <property type="match status" value="1"/>
</dbReference>
<dbReference type="EMBL" id="JAUMIT010000003">
    <property type="protein sequence ID" value="MDO3694899.1"/>
    <property type="molecule type" value="Genomic_DNA"/>
</dbReference>
<evidence type="ECO:0000313" key="2">
    <source>
        <dbReference type="EMBL" id="MDO3694899.1"/>
    </source>
</evidence>
<dbReference type="PROSITE" id="PS51186">
    <property type="entry name" value="GNAT"/>
    <property type="match status" value="1"/>
</dbReference>
<comment type="caution">
    <text evidence="2">The sequence shown here is derived from an EMBL/GenBank/DDBJ whole genome shotgun (WGS) entry which is preliminary data.</text>
</comment>
<accession>A0ABT8VSH5</accession>
<keyword evidence="2" id="KW-0808">Transferase</keyword>
<dbReference type="SUPFAM" id="SSF55729">
    <property type="entry name" value="Acyl-CoA N-acyltransferases (Nat)"/>
    <property type="match status" value="1"/>
</dbReference>
<dbReference type="EC" id="2.3.1.-" evidence="2"/>
<name>A0ABT8VSH5_9FLAO</name>
<gene>
    <name evidence="2" type="ORF">QVZ41_08585</name>
</gene>
<evidence type="ECO:0000259" key="1">
    <source>
        <dbReference type="PROSITE" id="PS51186"/>
    </source>
</evidence>